<evidence type="ECO:0000256" key="2">
    <source>
        <dbReference type="ARBA" id="ARBA00010421"/>
    </source>
</evidence>
<feature type="signal peptide" evidence="4">
    <location>
        <begin position="1"/>
        <end position="18"/>
    </location>
</feature>
<evidence type="ECO:0000256" key="4">
    <source>
        <dbReference type="SAM" id="SignalP"/>
    </source>
</evidence>
<accession>A0A2A9PF99</accession>
<dbReference type="AlphaFoldDB" id="A0A2A9PF99"/>
<reference evidence="5 6" key="1">
    <citation type="journal article" date="2015" name="BMC Genomics">
        <title>Gene expression during zombie ant biting behavior reflects the complexity underlying fungal parasitic behavioral manipulation.</title>
        <authorList>
            <person name="de Bekker C."/>
            <person name="Ohm R.A."/>
            <person name="Loreto R.G."/>
            <person name="Sebastian A."/>
            <person name="Albert I."/>
            <person name="Merrow M."/>
            <person name="Brachmann A."/>
            <person name="Hughes D.P."/>
        </authorList>
    </citation>
    <scope>NUCLEOTIDE SEQUENCE [LARGE SCALE GENOMIC DNA]</scope>
    <source>
        <strain evidence="5 6">SC16a</strain>
    </source>
</reference>
<sequence>MILGRLFSQAMLVAFALAAYVSFDTGYDDPSRPLTRISCSDGRNGLMTKYHWQTQGQVSGFPNIGGVQGITWNSTQCGTCYRLSYGGKSIRLLALDASFNGGFNIGLRAMNALTDGNGEQFGHIDAESQSVPIAECGIR</sequence>
<evidence type="ECO:0000256" key="1">
    <source>
        <dbReference type="ARBA" id="ARBA00004613"/>
    </source>
</evidence>
<dbReference type="CDD" id="cd22778">
    <property type="entry name" value="DPBB_CEPL-like"/>
    <property type="match status" value="1"/>
</dbReference>
<dbReference type="SUPFAM" id="SSF50685">
    <property type="entry name" value="Barwin-like endoglucanases"/>
    <property type="match status" value="1"/>
</dbReference>
<dbReference type="Pfam" id="PF07249">
    <property type="entry name" value="Cerato-platanin"/>
    <property type="match status" value="1"/>
</dbReference>
<keyword evidence="6" id="KW-1185">Reference proteome</keyword>
<evidence type="ECO:0000256" key="3">
    <source>
        <dbReference type="ARBA" id="ARBA00022525"/>
    </source>
</evidence>
<evidence type="ECO:0000313" key="5">
    <source>
        <dbReference type="EMBL" id="PFH60165.1"/>
    </source>
</evidence>
<name>A0A2A9PF99_OPHUN</name>
<dbReference type="InterPro" id="IPR036908">
    <property type="entry name" value="RlpA-like_sf"/>
</dbReference>
<dbReference type="Proteomes" id="UP000037136">
    <property type="component" value="Unassembled WGS sequence"/>
</dbReference>
<feature type="chain" id="PRO_5012608801" evidence="4">
    <location>
        <begin position="19"/>
        <end position="139"/>
    </location>
</feature>
<comment type="subcellular location">
    <subcellularLocation>
        <location evidence="1">Secreted</location>
    </subcellularLocation>
</comment>
<dbReference type="Gene3D" id="2.40.40.10">
    <property type="entry name" value="RlpA-like domain"/>
    <property type="match status" value="1"/>
</dbReference>
<keyword evidence="4" id="KW-0732">Signal</keyword>
<dbReference type="EMBL" id="LAZP02000146">
    <property type="protein sequence ID" value="PFH60165.1"/>
    <property type="molecule type" value="Genomic_DNA"/>
</dbReference>
<proteinExistence type="inferred from homology"/>
<dbReference type="InterPro" id="IPR010829">
    <property type="entry name" value="Cerato-platanin"/>
</dbReference>
<keyword evidence="3" id="KW-0964">Secreted</keyword>
<evidence type="ECO:0000313" key="6">
    <source>
        <dbReference type="Proteomes" id="UP000037136"/>
    </source>
</evidence>
<comment type="caution">
    <text evidence="5">The sequence shown here is derived from an EMBL/GenBank/DDBJ whole genome shotgun (WGS) entry which is preliminary data.</text>
</comment>
<dbReference type="OrthoDB" id="4898945at2759"/>
<gene>
    <name evidence="5" type="ORF">XA68_11353</name>
</gene>
<comment type="similarity">
    <text evidence="2">Belongs to the cerato-platanin family.</text>
</comment>
<dbReference type="GO" id="GO:0005576">
    <property type="term" value="C:extracellular region"/>
    <property type="evidence" value="ECO:0007669"/>
    <property type="project" value="UniProtKB-SubCell"/>
</dbReference>
<reference evidence="5 6" key="2">
    <citation type="journal article" date="2017" name="Sci. Rep.">
        <title>Ant-infecting Ophiocordyceps genomes reveal a high diversity of potential behavioral manipulation genes and a possible major role for enterotoxins.</title>
        <authorList>
            <person name="de Bekker C."/>
            <person name="Ohm R.A."/>
            <person name="Evans H.C."/>
            <person name="Brachmann A."/>
            <person name="Hughes D.P."/>
        </authorList>
    </citation>
    <scope>NUCLEOTIDE SEQUENCE [LARGE SCALE GENOMIC DNA]</scope>
    <source>
        <strain evidence="5 6">SC16a</strain>
    </source>
</reference>
<organism evidence="5 6">
    <name type="scientific">Ophiocordyceps unilateralis</name>
    <name type="common">Zombie-ant fungus</name>
    <name type="synonym">Torrubia unilateralis</name>
    <dbReference type="NCBI Taxonomy" id="268505"/>
    <lineage>
        <taxon>Eukaryota</taxon>
        <taxon>Fungi</taxon>
        <taxon>Dikarya</taxon>
        <taxon>Ascomycota</taxon>
        <taxon>Pezizomycotina</taxon>
        <taxon>Sordariomycetes</taxon>
        <taxon>Hypocreomycetidae</taxon>
        <taxon>Hypocreales</taxon>
        <taxon>Ophiocordycipitaceae</taxon>
        <taxon>Ophiocordyceps</taxon>
    </lineage>
</organism>
<protein>
    <submittedName>
        <fullName evidence="5">Uncharacterized protein</fullName>
    </submittedName>
</protein>